<protein>
    <submittedName>
        <fullName evidence="1">Uncharacterized protein</fullName>
    </submittedName>
</protein>
<organism evidence="1">
    <name type="scientific">viral metagenome</name>
    <dbReference type="NCBI Taxonomy" id="1070528"/>
    <lineage>
        <taxon>unclassified sequences</taxon>
        <taxon>metagenomes</taxon>
        <taxon>organismal metagenomes</taxon>
    </lineage>
</organism>
<evidence type="ECO:0000313" key="1">
    <source>
        <dbReference type="EMBL" id="QHT21617.1"/>
    </source>
</evidence>
<reference evidence="1" key="1">
    <citation type="journal article" date="2020" name="Nature">
        <title>Giant virus diversity and host interactions through global metagenomics.</title>
        <authorList>
            <person name="Schulz F."/>
            <person name="Roux S."/>
            <person name="Paez-Espino D."/>
            <person name="Jungbluth S."/>
            <person name="Walsh D.A."/>
            <person name="Denef V.J."/>
            <person name="McMahon K.D."/>
            <person name="Konstantinidis K.T."/>
            <person name="Eloe-Fadrosh E.A."/>
            <person name="Kyrpides N.C."/>
            <person name="Woyke T."/>
        </authorList>
    </citation>
    <scope>NUCLEOTIDE SEQUENCE</scope>
    <source>
        <strain evidence="1">GVMAG-M-3300023179-103</strain>
    </source>
</reference>
<name>A0A6C0DXM0_9ZZZZ</name>
<accession>A0A6C0DXM0</accession>
<dbReference type="EMBL" id="MN739695">
    <property type="protein sequence ID" value="QHT21617.1"/>
    <property type="molecule type" value="Genomic_DNA"/>
</dbReference>
<sequence>MSFYTSPNDDAKYDIHFKPLTLGPSYVPLYLSKKIPSEYIMKRLINSLKCVLDSNLTAHKERQKLIKAYAEIEHMLRKKYPQDFWDAKNTHDLAVCLLVKENWKLPLCDFLNYQN</sequence>
<proteinExistence type="predicted"/>
<dbReference type="AlphaFoldDB" id="A0A6C0DXM0"/>